<dbReference type="EMBL" id="GGEC01012774">
    <property type="protein sequence ID" value="MBW93257.1"/>
    <property type="molecule type" value="Transcribed_RNA"/>
</dbReference>
<name>A0A2P2JIF3_RHIMU</name>
<protein>
    <submittedName>
        <fullName evidence="2">Uncharacterized protein</fullName>
    </submittedName>
</protein>
<organism evidence="2">
    <name type="scientific">Rhizophora mucronata</name>
    <name type="common">Asiatic mangrove</name>
    <dbReference type="NCBI Taxonomy" id="61149"/>
    <lineage>
        <taxon>Eukaryota</taxon>
        <taxon>Viridiplantae</taxon>
        <taxon>Streptophyta</taxon>
        <taxon>Embryophyta</taxon>
        <taxon>Tracheophyta</taxon>
        <taxon>Spermatophyta</taxon>
        <taxon>Magnoliopsida</taxon>
        <taxon>eudicotyledons</taxon>
        <taxon>Gunneridae</taxon>
        <taxon>Pentapetalae</taxon>
        <taxon>rosids</taxon>
        <taxon>fabids</taxon>
        <taxon>Malpighiales</taxon>
        <taxon>Rhizophoraceae</taxon>
        <taxon>Rhizophora</taxon>
    </lineage>
</organism>
<accession>A0A2P2JIF3</accession>
<evidence type="ECO:0000313" key="2">
    <source>
        <dbReference type="EMBL" id="MBW93257.1"/>
    </source>
</evidence>
<reference evidence="2" key="1">
    <citation type="submission" date="2018-02" db="EMBL/GenBank/DDBJ databases">
        <title>Rhizophora mucronata_Transcriptome.</title>
        <authorList>
            <person name="Meera S.P."/>
            <person name="Sreeshan A."/>
            <person name="Augustine A."/>
        </authorList>
    </citation>
    <scope>NUCLEOTIDE SEQUENCE</scope>
    <source>
        <tissue evidence="2">Leaf</tissue>
    </source>
</reference>
<proteinExistence type="predicted"/>
<feature type="compositionally biased region" description="Basic residues" evidence="1">
    <location>
        <begin position="53"/>
        <end position="65"/>
    </location>
</feature>
<feature type="region of interest" description="Disordered" evidence="1">
    <location>
        <begin position="1"/>
        <end position="65"/>
    </location>
</feature>
<sequence length="65" mass="7244">MPLRGARPFSRLQRGGNPLGLEEARPPAPPGQDHPIRLEPSRSHGLVPGAGSRLRRHLRPKERAW</sequence>
<evidence type="ECO:0000256" key="1">
    <source>
        <dbReference type="SAM" id="MobiDB-lite"/>
    </source>
</evidence>
<dbReference type="AlphaFoldDB" id="A0A2P2JIF3"/>